<feature type="non-terminal residue" evidence="1">
    <location>
        <position position="27"/>
    </location>
</feature>
<proteinExistence type="predicted"/>
<evidence type="ECO:0008006" key="2">
    <source>
        <dbReference type="Google" id="ProtNLM"/>
    </source>
</evidence>
<protein>
    <recommendedName>
        <fullName evidence="2">ABC transporter domain-containing protein</fullName>
    </recommendedName>
</protein>
<sequence>MADVSLTKLHKSFDRTEAVCGIDLEIA</sequence>
<gene>
    <name evidence="1" type="ORF">METZ01_LOCUS487443</name>
</gene>
<name>A0A383CRA2_9ZZZZ</name>
<dbReference type="AlphaFoldDB" id="A0A383CRA2"/>
<organism evidence="1">
    <name type="scientific">marine metagenome</name>
    <dbReference type="NCBI Taxonomy" id="408172"/>
    <lineage>
        <taxon>unclassified sequences</taxon>
        <taxon>metagenomes</taxon>
        <taxon>ecological metagenomes</taxon>
    </lineage>
</organism>
<dbReference type="EMBL" id="UINC01210915">
    <property type="protein sequence ID" value="SVE34589.1"/>
    <property type="molecule type" value="Genomic_DNA"/>
</dbReference>
<reference evidence="1" key="1">
    <citation type="submission" date="2018-05" db="EMBL/GenBank/DDBJ databases">
        <authorList>
            <person name="Lanie J.A."/>
            <person name="Ng W.-L."/>
            <person name="Kazmierczak K.M."/>
            <person name="Andrzejewski T.M."/>
            <person name="Davidsen T.M."/>
            <person name="Wayne K.J."/>
            <person name="Tettelin H."/>
            <person name="Glass J.I."/>
            <person name="Rusch D."/>
            <person name="Podicherti R."/>
            <person name="Tsui H.-C.T."/>
            <person name="Winkler M.E."/>
        </authorList>
    </citation>
    <scope>NUCLEOTIDE SEQUENCE</scope>
</reference>
<accession>A0A383CRA2</accession>
<evidence type="ECO:0000313" key="1">
    <source>
        <dbReference type="EMBL" id="SVE34589.1"/>
    </source>
</evidence>